<evidence type="ECO:0000313" key="7">
    <source>
        <dbReference type="Proteomes" id="UP000326396"/>
    </source>
</evidence>
<keyword evidence="7" id="KW-1185">Reference proteome</keyword>
<dbReference type="InterPro" id="IPR044532">
    <property type="entry name" value="BRX-like"/>
</dbReference>
<dbReference type="EMBL" id="SZYD01000013">
    <property type="protein sequence ID" value="KAD4384931.1"/>
    <property type="molecule type" value="Genomic_DNA"/>
</dbReference>
<comment type="caution">
    <text evidence="6">The sequence shown here is derived from an EMBL/GenBank/DDBJ whole genome shotgun (WGS) entry which is preliminary data.</text>
</comment>
<protein>
    <recommendedName>
        <fullName evidence="5">BRX domain-containing protein</fullName>
    </recommendedName>
</protein>
<dbReference type="AlphaFoldDB" id="A0A5N6N6M3"/>
<evidence type="ECO:0000256" key="2">
    <source>
        <dbReference type="ARBA" id="ARBA00009057"/>
    </source>
</evidence>
<feature type="domain" description="BRX" evidence="5">
    <location>
        <begin position="314"/>
        <end position="369"/>
    </location>
</feature>
<feature type="domain" description="BRX" evidence="5">
    <location>
        <begin position="167"/>
        <end position="222"/>
    </location>
</feature>
<dbReference type="OrthoDB" id="10250282at2759"/>
<comment type="similarity">
    <text evidence="2">Belongs to the BRX family.</text>
</comment>
<dbReference type="PROSITE" id="PS51514">
    <property type="entry name" value="BRX"/>
    <property type="match status" value="2"/>
</dbReference>
<keyword evidence="3" id="KW-0539">Nucleus</keyword>
<dbReference type="PANTHER" id="PTHR46058:SF26">
    <property type="entry name" value="PROTEIN BREVIS RADIX-LIKE 1"/>
    <property type="match status" value="1"/>
</dbReference>
<comment type="subcellular location">
    <subcellularLocation>
        <location evidence="1">Nucleus</location>
    </subcellularLocation>
</comment>
<dbReference type="PANTHER" id="PTHR46058">
    <property type="entry name" value="PROTEIN BREVIS RADIX-LIKE 1"/>
    <property type="match status" value="1"/>
</dbReference>
<organism evidence="6 7">
    <name type="scientific">Mikania micrantha</name>
    <name type="common">bitter vine</name>
    <dbReference type="NCBI Taxonomy" id="192012"/>
    <lineage>
        <taxon>Eukaryota</taxon>
        <taxon>Viridiplantae</taxon>
        <taxon>Streptophyta</taxon>
        <taxon>Embryophyta</taxon>
        <taxon>Tracheophyta</taxon>
        <taxon>Spermatophyta</taxon>
        <taxon>Magnoliopsida</taxon>
        <taxon>eudicotyledons</taxon>
        <taxon>Gunneridae</taxon>
        <taxon>Pentapetalae</taxon>
        <taxon>asterids</taxon>
        <taxon>campanulids</taxon>
        <taxon>Asterales</taxon>
        <taxon>Asteraceae</taxon>
        <taxon>Asteroideae</taxon>
        <taxon>Heliantheae alliance</taxon>
        <taxon>Eupatorieae</taxon>
        <taxon>Mikania</taxon>
    </lineage>
</organism>
<evidence type="ECO:0000313" key="6">
    <source>
        <dbReference type="EMBL" id="KAD4384931.1"/>
    </source>
</evidence>
<sequence>MIHISITLNELVRFYADLLVVIEVSICGFAEETDENGEKDQEQGTFVVLEERRPQATLRSMLTCISCSKQQVDDEGDEMGARGSKDAVKNLTTQMKDMAIKVSGSSKGKPPTGPSAFKKGGHRPYTDYPYMQPGGSSSTPAWDFGGGYEPPRQSGHLVLDDDGDDPIEWMAQVEPGVQITFVSLRNGGNDLKRIRFNREMFDKWQAQRWWGENYDRIMELYNVQRFNCQALDTPCRSEDGRDSSDSRLGLVRDSPMMNPSRNYYRPSEQGGNYHYNPGLGGPKGEQSSMEASRTTTSSRDEASVSISNASDIDSEWIEEDEPGVYITIRQLVDGTRELRRVRFSREKFGEGHAKLWWEHNRERIQSQYL</sequence>
<proteinExistence type="inferred from homology"/>
<evidence type="ECO:0000256" key="1">
    <source>
        <dbReference type="ARBA" id="ARBA00004123"/>
    </source>
</evidence>
<name>A0A5N6N6M3_9ASTR</name>
<accession>A0A5N6N6M3</accession>
<gene>
    <name evidence="6" type="ORF">E3N88_25099</name>
</gene>
<reference evidence="6 7" key="1">
    <citation type="submission" date="2019-05" db="EMBL/GenBank/DDBJ databases">
        <title>Mikania micrantha, genome provides insights into the molecular mechanism of rapid growth.</title>
        <authorList>
            <person name="Liu B."/>
        </authorList>
    </citation>
    <scope>NUCLEOTIDE SEQUENCE [LARGE SCALE GENOMIC DNA]</scope>
    <source>
        <strain evidence="6">NLD-2019</strain>
        <tissue evidence="6">Leaf</tissue>
    </source>
</reference>
<feature type="region of interest" description="Disordered" evidence="4">
    <location>
        <begin position="102"/>
        <end position="122"/>
    </location>
</feature>
<dbReference type="GO" id="GO:0005634">
    <property type="term" value="C:nucleus"/>
    <property type="evidence" value="ECO:0007669"/>
    <property type="project" value="UniProtKB-SubCell"/>
</dbReference>
<evidence type="ECO:0000256" key="4">
    <source>
        <dbReference type="SAM" id="MobiDB-lite"/>
    </source>
</evidence>
<dbReference type="Pfam" id="PF08381">
    <property type="entry name" value="BRX"/>
    <property type="match status" value="2"/>
</dbReference>
<dbReference type="InterPro" id="IPR013591">
    <property type="entry name" value="Brevis_radix_dom"/>
</dbReference>
<feature type="compositionally biased region" description="Basic and acidic residues" evidence="4">
    <location>
        <begin position="235"/>
        <end position="245"/>
    </location>
</feature>
<dbReference type="Proteomes" id="UP000326396">
    <property type="component" value="Linkage Group LG3"/>
</dbReference>
<evidence type="ECO:0000259" key="5">
    <source>
        <dbReference type="PROSITE" id="PS51514"/>
    </source>
</evidence>
<evidence type="ECO:0000256" key="3">
    <source>
        <dbReference type="ARBA" id="ARBA00023242"/>
    </source>
</evidence>
<feature type="compositionally biased region" description="Polar residues" evidence="4">
    <location>
        <begin position="285"/>
        <end position="297"/>
    </location>
</feature>
<feature type="region of interest" description="Disordered" evidence="4">
    <location>
        <begin position="233"/>
        <end position="306"/>
    </location>
</feature>